<proteinExistence type="predicted"/>
<evidence type="ECO:0000256" key="2">
    <source>
        <dbReference type="SAM" id="MobiDB-lite"/>
    </source>
</evidence>
<dbReference type="Proteomes" id="UP000886251">
    <property type="component" value="Unassembled WGS sequence"/>
</dbReference>
<evidence type="ECO:0000313" key="3">
    <source>
        <dbReference type="EMBL" id="HEB97082.1"/>
    </source>
</evidence>
<dbReference type="SUPFAM" id="SSF48371">
    <property type="entry name" value="ARM repeat"/>
    <property type="match status" value="2"/>
</dbReference>
<dbReference type="AlphaFoldDB" id="A0A831RN22"/>
<dbReference type="Pfam" id="PF03130">
    <property type="entry name" value="HEAT_PBS"/>
    <property type="match status" value="1"/>
</dbReference>
<dbReference type="InterPro" id="IPR000225">
    <property type="entry name" value="Armadillo"/>
</dbReference>
<dbReference type="GO" id="GO:0016491">
    <property type="term" value="F:oxidoreductase activity"/>
    <property type="evidence" value="ECO:0007669"/>
    <property type="project" value="TreeGrafter"/>
</dbReference>
<accession>A0A831RN22</accession>
<sequence>MIHASTVTFTPMGKRMSLTKKTTETLCSLLQTGDEADRCYAARTLGVIGDDAAVPHLIERLRDEDIDVCVDAAEALGRIGSRAAVPALVESLENDPSGEICTAVAAALGRIGDDDALAALRRVAVERPEAIEWDGDWDTWWDVQLAAVKALGKARDEQAAELLIDILEDEGQQDIESEILHALALIPGRGVSYLLEQLQNSDNRAQRRRRCATALGRGRSADGTVRALGRALKDPEPEVRQAAIEALARLGAERYLRALLLMLRDPDGEVRAAALKAITGLAGQEFGGSGMQRELLSLLDDPDSRVRRTLFEVLAATVRRNPLDRETIDRVVASLTDPSAETATAACTLLGRSGNRNVIPELIPVLENRGGHPMVRREAALALGRLGETSDEVMQCLQQAVGDAQQAVRLAALTALMELDDDRPLAPREEGDDGRPPRPLEIVIAAVRGEIDPDRGTEPEPAQATDDGGQPDAATPTVDGRTGHDLLMQSAPPDGNDARPDTAVESGGEADIALPDSPARIVREGEVRSATSTLDAIAMDNVEMVLQQENPAETVEPDPETLEYLSVVEQNKELMRRIRSNRRISAHQDVRRLGARILANSRRGESVQTLVQALSDDDELLRREAADAIGEIAARDRAIPELQDAMGILITQLSLGDQDQRLACSRALGRLGNRAAIPPLLELLKDPVGNVRIQAVRSLTELAVEGADPDQADHMVVQRVPPIGVARRLLEQMEDPEAGVRLAAARGLARILAGLDEAAFRDRVIDRLIDSVFQGSGEESRLMGQALRGFDREQVADRLLERLERAQDSLQRSVVIEMLEELLVPGQGRPERAA</sequence>
<feature type="region of interest" description="Disordered" evidence="2">
    <location>
        <begin position="449"/>
        <end position="520"/>
    </location>
</feature>
<protein>
    <submittedName>
        <fullName evidence="3">HEAT repeat domain-containing protein</fullName>
    </submittedName>
</protein>
<dbReference type="InterPro" id="IPR011989">
    <property type="entry name" value="ARM-like"/>
</dbReference>
<dbReference type="InterPro" id="IPR021133">
    <property type="entry name" value="HEAT_type_2"/>
</dbReference>
<comment type="caution">
    <text evidence="3">The sequence shown here is derived from an EMBL/GenBank/DDBJ whole genome shotgun (WGS) entry which is preliminary data.</text>
</comment>
<dbReference type="InterPro" id="IPR016024">
    <property type="entry name" value="ARM-type_fold"/>
</dbReference>
<gene>
    <name evidence="3" type="ORF">ENI96_11705</name>
</gene>
<organism evidence="3">
    <name type="scientific">Sedimenticola thiotaurini</name>
    <dbReference type="NCBI Taxonomy" id="1543721"/>
    <lineage>
        <taxon>Bacteria</taxon>
        <taxon>Pseudomonadati</taxon>
        <taxon>Pseudomonadota</taxon>
        <taxon>Gammaproteobacteria</taxon>
        <taxon>Chromatiales</taxon>
        <taxon>Sedimenticolaceae</taxon>
        <taxon>Sedimenticola</taxon>
    </lineage>
</organism>
<evidence type="ECO:0000256" key="1">
    <source>
        <dbReference type="ARBA" id="ARBA00045876"/>
    </source>
</evidence>
<dbReference type="EMBL" id="DRKP01000141">
    <property type="protein sequence ID" value="HEB97082.1"/>
    <property type="molecule type" value="Genomic_DNA"/>
</dbReference>
<dbReference type="PANTHER" id="PTHR12697:SF5">
    <property type="entry name" value="DEOXYHYPUSINE HYDROXYLASE"/>
    <property type="match status" value="1"/>
</dbReference>
<reference evidence="3" key="1">
    <citation type="journal article" date="2020" name="mSystems">
        <title>Genome- and Community-Level Interaction Insights into Carbon Utilization and Element Cycling Functions of Hydrothermarchaeota in Hydrothermal Sediment.</title>
        <authorList>
            <person name="Zhou Z."/>
            <person name="Liu Y."/>
            <person name="Xu W."/>
            <person name="Pan J."/>
            <person name="Luo Z.H."/>
            <person name="Li M."/>
        </authorList>
    </citation>
    <scope>NUCLEOTIDE SEQUENCE [LARGE SCALE GENOMIC DNA]</scope>
    <source>
        <strain evidence="3">HyVt-443</strain>
    </source>
</reference>
<comment type="function">
    <text evidence="1">Catalyzes the hydroxylation of the N(6)-(4-aminobutyl)-L-lysine intermediate produced by deoxyhypusine synthase/DHPS on a critical lysine of the eukaryotic translation initiation factor 5A/eIF-5A. This is the second step of the post-translational modification of that lysine into an unusual amino acid residue named hypusine. Hypusination is unique to mature eIF-5A factor and is essential for its function.</text>
</comment>
<name>A0A831RN22_9GAMM</name>
<dbReference type="Gene3D" id="1.25.10.10">
    <property type="entry name" value="Leucine-rich Repeat Variant"/>
    <property type="match status" value="5"/>
</dbReference>
<feature type="compositionally biased region" description="Basic and acidic residues" evidence="2">
    <location>
        <begin position="449"/>
        <end position="458"/>
    </location>
</feature>
<dbReference type="InterPro" id="IPR004155">
    <property type="entry name" value="PBS_lyase_HEAT"/>
</dbReference>
<dbReference type="SMART" id="SM00567">
    <property type="entry name" value="EZ_HEAT"/>
    <property type="match status" value="13"/>
</dbReference>
<dbReference type="PANTHER" id="PTHR12697">
    <property type="entry name" value="PBS LYASE HEAT-LIKE PROTEIN"/>
    <property type="match status" value="1"/>
</dbReference>
<dbReference type="Pfam" id="PF13646">
    <property type="entry name" value="HEAT_2"/>
    <property type="match status" value="5"/>
</dbReference>
<dbReference type="PROSITE" id="PS50077">
    <property type="entry name" value="HEAT_REPEAT"/>
    <property type="match status" value="2"/>
</dbReference>
<dbReference type="SMART" id="SM00185">
    <property type="entry name" value="ARM"/>
    <property type="match status" value="5"/>
</dbReference>